<organism evidence="1 2">
    <name type="scientific">Scleroderma citrinum Foug A</name>
    <dbReference type="NCBI Taxonomy" id="1036808"/>
    <lineage>
        <taxon>Eukaryota</taxon>
        <taxon>Fungi</taxon>
        <taxon>Dikarya</taxon>
        <taxon>Basidiomycota</taxon>
        <taxon>Agaricomycotina</taxon>
        <taxon>Agaricomycetes</taxon>
        <taxon>Agaricomycetidae</taxon>
        <taxon>Boletales</taxon>
        <taxon>Sclerodermatineae</taxon>
        <taxon>Sclerodermataceae</taxon>
        <taxon>Scleroderma</taxon>
    </lineage>
</organism>
<dbReference type="InParanoid" id="A0A0C2Z375"/>
<protein>
    <submittedName>
        <fullName evidence="1">Uncharacterized protein</fullName>
    </submittedName>
</protein>
<evidence type="ECO:0000313" key="2">
    <source>
        <dbReference type="Proteomes" id="UP000053989"/>
    </source>
</evidence>
<dbReference type="EMBL" id="KN822118">
    <property type="protein sequence ID" value="KIM56368.1"/>
    <property type="molecule type" value="Genomic_DNA"/>
</dbReference>
<keyword evidence="2" id="KW-1185">Reference proteome</keyword>
<reference evidence="2" key="2">
    <citation type="submission" date="2015-01" db="EMBL/GenBank/DDBJ databases">
        <title>Evolutionary Origins and Diversification of the Mycorrhizal Mutualists.</title>
        <authorList>
            <consortium name="DOE Joint Genome Institute"/>
            <consortium name="Mycorrhizal Genomics Consortium"/>
            <person name="Kohler A."/>
            <person name="Kuo A."/>
            <person name="Nagy L.G."/>
            <person name="Floudas D."/>
            <person name="Copeland A."/>
            <person name="Barry K.W."/>
            <person name="Cichocki N."/>
            <person name="Veneault-Fourrey C."/>
            <person name="LaButti K."/>
            <person name="Lindquist E.A."/>
            <person name="Lipzen A."/>
            <person name="Lundell T."/>
            <person name="Morin E."/>
            <person name="Murat C."/>
            <person name="Riley R."/>
            <person name="Ohm R."/>
            <person name="Sun H."/>
            <person name="Tunlid A."/>
            <person name="Henrissat B."/>
            <person name="Grigoriev I.V."/>
            <person name="Hibbett D.S."/>
            <person name="Martin F."/>
        </authorList>
    </citation>
    <scope>NUCLEOTIDE SEQUENCE [LARGE SCALE GENOMIC DNA]</scope>
    <source>
        <strain evidence="2">Foug A</strain>
    </source>
</reference>
<name>A0A0C2Z375_9AGAM</name>
<accession>A0A0C2Z375</accession>
<dbReference type="Proteomes" id="UP000053989">
    <property type="component" value="Unassembled WGS sequence"/>
</dbReference>
<gene>
    <name evidence="1" type="ORF">SCLCIDRAFT_29687</name>
</gene>
<sequence length="228" mass="25202">MLHIDSRQRVQLLALGSNPSTAMAPSRQSTSPLVFVSAGAGQDCDFSGDIRRNPTSEEVERNIKKVRCTKKKRAGTHKWQRNNNGRNERRKLALVRRHSVCATYLSVSASILIDRTCTLGESKQQFAIGDESRRLDVARMQICTVIADAPPPWKGHPGSHLGDSRLLVDKSVCCIRPQLTTLSVSSSKQSLKPKYFGTAGKRCTDNIDEVPGVNRTGSYSEELNLVPR</sequence>
<evidence type="ECO:0000313" key="1">
    <source>
        <dbReference type="EMBL" id="KIM56368.1"/>
    </source>
</evidence>
<dbReference type="AlphaFoldDB" id="A0A0C2Z375"/>
<proteinExistence type="predicted"/>
<reference evidence="1 2" key="1">
    <citation type="submission" date="2014-04" db="EMBL/GenBank/DDBJ databases">
        <authorList>
            <consortium name="DOE Joint Genome Institute"/>
            <person name="Kuo A."/>
            <person name="Kohler A."/>
            <person name="Nagy L.G."/>
            <person name="Floudas D."/>
            <person name="Copeland A."/>
            <person name="Barry K.W."/>
            <person name="Cichocki N."/>
            <person name="Veneault-Fourrey C."/>
            <person name="LaButti K."/>
            <person name="Lindquist E.A."/>
            <person name="Lipzen A."/>
            <person name="Lundell T."/>
            <person name="Morin E."/>
            <person name="Murat C."/>
            <person name="Sun H."/>
            <person name="Tunlid A."/>
            <person name="Henrissat B."/>
            <person name="Grigoriev I.V."/>
            <person name="Hibbett D.S."/>
            <person name="Martin F."/>
            <person name="Nordberg H.P."/>
            <person name="Cantor M.N."/>
            <person name="Hua S.X."/>
        </authorList>
    </citation>
    <scope>NUCLEOTIDE SEQUENCE [LARGE SCALE GENOMIC DNA]</scope>
    <source>
        <strain evidence="1 2">Foug A</strain>
    </source>
</reference>
<dbReference type="HOGENOM" id="CLU_1215402_0_0_1"/>